<organism evidence="1 2">
    <name type="scientific">Sphingomonas koreensis</name>
    <dbReference type="NCBI Taxonomy" id="93064"/>
    <lineage>
        <taxon>Bacteria</taxon>
        <taxon>Pseudomonadati</taxon>
        <taxon>Pseudomonadota</taxon>
        <taxon>Alphaproteobacteria</taxon>
        <taxon>Sphingomonadales</taxon>
        <taxon>Sphingomonadaceae</taxon>
        <taxon>Sphingomonas</taxon>
    </lineage>
</organism>
<dbReference type="KEGG" id="skr:BRX40_18850"/>
<name>A0A1L6JE38_9SPHN</name>
<accession>A0A1L6JE38</accession>
<dbReference type="PIRSF" id="PIRSF007580">
    <property type="entry name" value="UCP07580"/>
    <property type="match status" value="1"/>
</dbReference>
<evidence type="ECO:0008006" key="3">
    <source>
        <dbReference type="Google" id="ProtNLM"/>
    </source>
</evidence>
<gene>
    <name evidence="1" type="ORF">BRX40_18850</name>
</gene>
<proteinExistence type="predicted"/>
<dbReference type="PANTHER" id="PTHR39456">
    <property type="entry name" value="METAL-DEPENDENT HYDROLASE"/>
    <property type="match status" value="1"/>
</dbReference>
<keyword evidence="2" id="KW-1185">Reference proteome</keyword>
<dbReference type="EMBL" id="CP018820">
    <property type="protein sequence ID" value="APR54196.1"/>
    <property type="molecule type" value="Genomic_DNA"/>
</dbReference>
<reference evidence="2" key="1">
    <citation type="submission" date="2016-12" db="EMBL/GenBank/DDBJ databases">
        <title>Whole genome sequencing of Sphingomonas sp. ABOJV.</title>
        <authorList>
            <person name="Conlan S."/>
            <person name="Thomas P.J."/>
            <person name="Mullikin J."/>
            <person name="Palmore T.N."/>
            <person name="Frank K.M."/>
            <person name="Segre J.A."/>
        </authorList>
    </citation>
    <scope>NUCLEOTIDE SEQUENCE [LARGE SCALE GENOMIC DNA]</scope>
    <source>
        <strain evidence="2">ABOJV</strain>
    </source>
</reference>
<dbReference type="Pfam" id="PF10118">
    <property type="entry name" value="Metal_hydrol"/>
    <property type="match status" value="1"/>
</dbReference>
<dbReference type="InterPro" id="IPR016516">
    <property type="entry name" value="UCP07580"/>
</dbReference>
<protein>
    <recommendedName>
        <fullName evidence="3">Metal-dependent hydrolase</fullName>
    </recommendedName>
</protein>
<sequence>MESPMTALTPGDLAIVKRDWKFGRDNPNPRWWHSGDPGRTAFFNALSSTFPLGEKFFMTAVRHYRDGTPEPLRSQIDDFIYQESMHSREHVVFNRQAQDAGFDIAPLEERTRRTIAFAKRRSPLQQLAATCALEHFTATLAHDALANPTHLSGVTSEAQRMWRWHAIEEIEHKAVAYDTWLHATRDLMPLRRWLKRCSVMTFTTVRFHYVIFRNTADLLKQDGRNDWATWRPLLGFLYGRSGLLRALLRGIVGYMKPGFHPWQEDDRHLVATALATFARPATPEIAA</sequence>
<evidence type="ECO:0000313" key="2">
    <source>
        <dbReference type="Proteomes" id="UP000185161"/>
    </source>
</evidence>
<dbReference type="PANTHER" id="PTHR39456:SF1">
    <property type="entry name" value="METAL-DEPENDENT HYDROLASE"/>
    <property type="match status" value="1"/>
</dbReference>
<evidence type="ECO:0000313" key="1">
    <source>
        <dbReference type="EMBL" id="APR54196.1"/>
    </source>
</evidence>
<dbReference type="STRING" id="93064.BRX40_18850"/>
<dbReference type="Proteomes" id="UP000185161">
    <property type="component" value="Chromosome"/>
</dbReference>
<dbReference type="AlphaFoldDB" id="A0A1L6JE38"/>